<feature type="domain" description="LRAT" evidence="2">
    <location>
        <begin position="20"/>
        <end position="167"/>
    </location>
</feature>
<dbReference type="Proteomes" id="UP000237000">
    <property type="component" value="Unassembled WGS sequence"/>
</dbReference>
<dbReference type="AlphaFoldDB" id="A0A2P5EDY4"/>
<dbReference type="Pfam" id="PF04970">
    <property type="entry name" value="LRAT"/>
    <property type="match status" value="1"/>
</dbReference>
<dbReference type="InParanoid" id="A0A2P5EDY4"/>
<gene>
    <name evidence="3" type="ORF">TorRG33x02_205500</name>
</gene>
<organism evidence="3 4">
    <name type="scientific">Trema orientale</name>
    <name type="common">Charcoal tree</name>
    <name type="synonym">Celtis orientalis</name>
    <dbReference type="NCBI Taxonomy" id="63057"/>
    <lineage>
        <taxon>Eukaryota</taxon>
        <taxon>Viridiplantae</taxon>
        <taxon>Streptophyta</taxon>
        <taxon>Embryophyta</taxon>
        <taxon>Tracheophyta</taxon>
        <taxon>Spermatophyta</taxon>
        <taxon>Magnoliopsida</taxon>
        <taxon>eudicotyledons</taxon>
        <taxon>Gunneridae</taxon>
        <taxon>Pentapetalae</taxon>
        <taxon>rosids</taxon>
        <taxon>fabids</taxon>
        <taxon>Rosales</taxon>
        <taxon>Cannabaceae</taxon>
        <taxon>Trema</taxon>
    </lineage>
</organism>
<feature type="compositionally biased region" description="Basic and acidic residues" evidence="1">
    <location>
        <begin position="232"/>
        <end position="241"/>
    </location>
</feature>
<protein>
    <submittedName>
        <fullName evidence="3">Endopeptidase, NLPC/P60 domain containing protein</fullName>
    </submittedName>
</protein>
<evidence type="ECO:0000313" key="3">
    <source>
        <dbReference type="EMBL" id="PON83744.1"/>
    </source>
</evidence>
<dbReference type="EMBL" id="JXTC01000174">
    <property type="protein sequence ID" value="PON83744.1"/>
    <property type="molecule type" value="Genomic_DNA"/>
</dbReference>
<dbReference type="Gene3D" id="3.90.1720.10">
    <property type="entry name" value="endopeptidase domain like (from Nostoc punctiforme)"/>
    <property type="match status" value="1"/>
</dbReference>
<proteinExistence type="predicted"/>
<dbReference type="PANTHER" id="PTHR46137:SF3">
    <property type="entry name" value="OS05G0310600 PROTEIN"/>
    <property type="match status" value="1"/>
</dbReference>
<keyword evidence="4" id="KW-1185">Reference proteome</keyword>
<reference evidence="4" key="1">
    <citation type="submission" date="2016-06" db="EMBL/GenBank/DDBJ databases">
        <title>Parallel loss of symbiosis genes in relatives of nitrogen-fixing non-legume Parasponia.</title>
        <authorList>
            <person name="Van Velzen R."/>
            <person name="Holmer R."/>
            <person name="Bu F."/>
            <person name="Rutten L."/>
            <person name="Van Zeijl A."/>
            <person name="Liu W."/>
            <person name="Santuari L."/>
            <person name="Cao Q."/>
            <person name="Sharma T."/>
            <person name="Shen D."/>
            <person name="Roswanjaya Y."/>
            <person name="Wardhani T."/>
            <person name="Kalhor M.S."/>
            <person name="Jansen J."/>
            <person name="Van den Hoogen J."/>
            <person name="Gungor B."/>
            <person name="Hartog M."/>
            <person name="Hontelez J."/>
            <person name="Verver J."/>
            <person name="Yang W.-C."/>
            <person name="Schijlen E."/>
            <person name="Repin R."/>
            <person name="Schilthuizen M."/>
            <person name="Schranz E."/>
            <person name="Heidstra R."/>
            <person name="Miyata K."/>
            <person name="Fedorova E."/>
            <person name="Kohlen W."/>
            <person name="Bisseling T."/>
            <person name="Smit S."/>
            <person name="Geurts R."/>
        </authorList>
    </citation>
    <scope>NUCLEOTIDE SEQUENCE [LARGE SCALE GENOMIC DNA]</scope>
    <source>
        <strain evidence="4">cv. RG33-2</strain>
    </source>
</reference>
<name>A0A2P5EDY4_TREOI</name>
<sequence length="241" mass="27107">MSLLSNKIHKRELKVGDHIYTYRKFKTYSHHGIYVEENRVIHYTRTESDDEAAASSNDHAGRGCRVCGYRRKAQRGVVKSCLDCFLSGHKLYRFGYGVSSEHFCAKRPGTCSPSPCDHPDNVVRRATEMLDQGNDNKGGKFGEYDFLDHNCESFAVYCKTGQPSSGQALAFKSKTKVFFKNITEKPLTVENLANTAVQAAFSYKINVLQQHAVTIAQQQQRNGAAMSPEEMDIVHDEKESP</sequence>
<dbReference type="PROSITE" id="PS51934">
    <property type="entry name" value="LRAT"/>
    <property type="match status" value="1"/>
</dbReference>
<evidence type="ECO:0000313" key="4">
    <source>
        <dbReference type="Proteomes" id="UP000237000"/>
    </source>
</evidence>
<dbReference type="InterPro" id="IPR007053">
    <property type="entry name" value="LRAT_dom"/>
</dbReference>
<evidence type="ECO:0000259" key="2">
    <source>
        <dbReference type="PROSITE" id="PS51934"/>
    </source>
</evidence>
<comment type="caution">
    <text evidence="3">The sequence shown here is derived from an EMBL/GenBank/DDBJ whole genome shotgun (WGS) entry which is preliminary data.</text>
</comment>
<dbReference type="OrthoDB" id="421951at2759"/>
<dbReference type="PANTHER" id="PTHR46137">
    <property type="entry name" value="OS05G0310600 PROTEIN"/>
    <property type="match status" value="1"/>
</dbReference>
<accession>A0A2P5EDY4</accession>
<feature type="region of interest" description="Disordered" evidence="1">
    <location>
        <begin position="220"/>
        <end position="241"/>
    </location>
</feature>
<evidence type="ECO:0000256" key="1">
    <source>
        <dbReference type="SAM" id="MobiDB-lite"/>
    </source>
</evidence>